<protein>
    <submittedName>
        <fullName evidence="2">Uncharacterized protein</fullName>
    </submittedName>
</protein>
<feature type="compositionally biased region" description="Basic and acidic residues" evidence="1">
    <location>
        <begin position="175"/>
        <end position="186"/>
    </location>
</feature>
<feature type="compositionally biased region" description="Low complexity" evidence="1">
    <location>
        <begin position="129"/>
        <end position="138"/>
    </location>
</feature>
<gene>
    <name evidence="2" type="ORF">HPB51_015344</name>
</gene>
<comment type="caution">
    <text evidence="2">The sequence shown here is derived from an EMBL/GenBank/DDBJ whole genome shotgun (WGS) entry which is preliminary data.</text>
</comment>
<feature type="region of interest" description="Disordered" evidence="1">
    <location>
        <begin position="121"/>
        <end position="228"/>
    </location>
</feature>
<reference evidence="2" key="1">
    <citation type="journal article" date="2020" name="Cell">
        <title>Large-Scale Comparative Analyses of Tick Genomes Elucidate Their Genetic Diversity and Vector Capacities.</title>
        <authorList>
            <consortium name="Tick Genome and Microbiome Consortium (TIGMIC)"/>
            <person name="Jia N."/>
            <person name="Wang J."/>
            <person name="Shi W."/>
            <person name="Du L."/>
            <person name="Sun Y."/>
            <person name="Zhan W."/>
            <person name="Jiang J.F."/>
            <person name="Wang Q."/>
            <person name="Zhang B."/>
            <person name="Ji P."/>
            <person name="Bell-Sakyi L."/>
            <person name="Cui X.M."/>
            <person name="Yuan T.T."/>
            <person name="Jiang B.G."/>
            <person name="Yang W.F."/>
            <person name="Lam T.T."/>
            <person name="Chang Q.C."/>
            <person name="Ding S.J."/>
            <person name="Wang X.J."/>
            <person name="Zhu J.G."/>
            <person name="Ruan X.D."/>
            <person name="Zhao L."/>
            <person name="Wei J.T."/>
            <person name="Ye R.Z."/>
            <person name="Que T.C."/>
            <person name="Du C.H."/>
            <person name="Zhou Y.H."/>
            <person name="Cheng J.X."/>
            <person name="Dai P.F."/>
            <person name="Guo W.B."/>
            <person name="Han X.H."/>
            <person name="Huang E.J."/>
            <person name="Li L.F."/>
            <person name="Wei W."/>
            <person name="Gao Y.C."/>
            <person name="Liu J.Z."/>
            <person name="Shao H.Z."/>
            <person name="Wang X."/>
            <person name="Wang C.C."/>
            <person name="Yang T.C."/>
            <person name="Huo Q.B."/>
            <person name="Li W."/>
            <person name="Chen H.Y."/>
            <person name="Chen S.E."/>
            <person name="Zhou L.G."/>
            <person name="Ni X.B."/>
            <person name="Tian J.H."/>
            <person name="Sheng Y."/>
            <person name="Liu T."/>
            <person name="Pan Y.S."/>
            <person name="Xia L.Y."/>
            <person name="Li J."/>
            <person name="Zhao F."/>
            <person name="Cao W.C."/>
        </authorList>
    </citation>
    <scope>NUCLEOTIDE SEQUENCE</scope>
    <source>
        <strain evidence="2">Rmic-2018</strain>
    </source>
</reference>
<dbReference type="Proteomes" id="UP000821866">
    <property type="component" value="Unassembled WGS sequence"/>
</dbReference>
<accession>A0A9J6DUX4</accession>
<dbReference type="AlphaFoldDB" id="A0A9J6DUX4"/>
<proteinExistence type="predicted"/>
<dbReference type="EMBL" id="JABSTU010000007">
    <property type="protein sequence ID" value="KAH8025995.1"/>
    <property type="molecule type" value="Genomic_DNA"/>
</dbReference>
<feature type="compositionally biased region" description="Basic and acidic residues" evidence="1">
    <location>
        <begin position="202"/>
        <end position="216"/>
    </location>
</feature>
<feature type="compositionally biased region" description="Basic and acidic residues" evidence="1">
    <location>
        <begin position="1"/>
        <end position="13"/>
    </location>
</feature>
<evidence type="ECO:0000313" key="3">
    <source>
        <dbReference type="Proteomes" id="UP000821866"/>
    </source>
</evidence>
<keyword evidence="3" id="KW-1185">Reference proteome</keyword>
<organism evidence="2 3">
    <name type="scientific">Rhipicephalus microplus</name>
    <name type="common">Cattle tick</name>
    <name type="synonym">Boophilus microplus</name>
    <dbReference type="NCBI Taxonomy" id="6941"/>
    <lineage>
        <taxon>Eukaryota</taxon>
        <taxon>Metazoa</taxon>
        <taxon>Ecdysozoa</taxon>
        <taxon>Arthropoda</taxon>
        <taxon>Chelicerata</taxon>
        <taxon>Arachnida</taxon>
        <taxon>Acari</taxon>
        <taxon>Parasitiformes</taxon>
        <taxon>Ixodida</taxon>
        <taxon>Ixodoidea</taxon>
        <taxon>Ixodidae</taxon>
        <taxon>Rhipicephalinae</taxon>
        <taxon>Rhipicephalus</taxon>
        <taxon>Boophilus</taxon>
    </lineage>
</organism>
<name>A0A9J6DUX4_RHIMP</name>
<feature type="region of interest" description="Disordered" evidence="1">
    <location>
        <begin position="1"/>
        <end position="44"/>
    </location>
</feature>
<sequence>MREKAKKENERYKKPGAGLSSGFGQRLALPEKPRFPNGTTECPFSGEELVRSTFSTRVAKDWEEKPLPTPTPFRPSLATKLLRRRDVALAERKKKVGATPPVLAGPGLNETACRGWLAGAERGTRAHASRVGGAVGRPPRGGRRSMRAAPVRPPATRNVVCEPQWHAGSARHRHAAQEDRAPHETTPRAAATPRRSRPRRPGHAEAALHEHDMSGERRKRARCHSSRT</sequence>
<feature type="compositionally biased region" description="Basic residues" evidence="1">
    <location>
        <begin position="217"/>
        <end position="228"/>
    </location>
</feature>
<evidence type="ECO:0000313" key="2">
    <source>
        <dbReference type="EMBL" id="KAH8025995.1"/>
    </source>
</evidence>
<evidence type="ECO:0000256" key="1">
    <source>
        <dbReference type="SAM" id="MobiDB-lite"/>
    </source>
</evidence>
<reference evidence="2" key="2">
    <citation type="submission" date="2021-09" db="EMBL/GenBank/DDBJ databases">
        <authorList>
            <person name="Jia N."/>
            <person name="Wang J."/>
            <person name="Shi W."/>
            <person name="Du L."/>
            <person name="Sun Y."/>
            <person name="Zhan W."/>
            <person name="Jiang J."/>
            <person name="Wang Q."/>
            <person name="Zhang B."/>
            <person name="Ji P."/>
            <person name="Sakyi L.B."/>
            <person name="Cui X."/>
            <person name="Yuan T."/>
            <person name="Jiang B."/>
            <person name="Yang W."/>
            <person name="Lam T.T.-Y."/>
            <person name="Chang Q."/>
            <person name="Ding S."/>
            <person name="Wang X."/>
            <person name="Zhu J."/>
            <person name="Ruan X."/>
            <person name="Zhao L."/>
            <person name="Wei J."/>
            <person name="Que T."/>
            <person name="Du C."/>
            <person name="Cheng J."/>
            <person name="Dai P."/>
            <person name="Han X."/>
            <person name="Huang E."/>
            <person name="Gao Y."/>
            <person name="Liu J."/>
            <person name="Shao H."/>
            <person name="Ye R."/>
            <person name="Li L."/>
            <person name="Wei W."/>
            <person name="Wang X."/>
            <person name="Wang C."/>
            <person name="Huo Q."/>
            <person name="Li W."/>
            <person name="Guo W."/>
            <person name="Chen H."/>
            <person name="Chen S."/>
            <person name="Zhou L."/>
            <person name="Zhou L."/>
            <person name="Ni X."/>
            <person name="Tian J."/>
            <person name="Zhou Y."/>
            <person name="Sheng Y."/>
            <person name="Liu T."/>
            <person name="Pan Y."/>
            <person name="Xia L."/>
            <person name="Li J."/>
            <person name="Zhao F."/>
            <person name="Cao W."/>
        </authorList>
    </citation>
    <scope>NUCLEOTIDE SEQUENCE</scope>
    <source>
        <strain evidence="2">Rmic-2018</strain>
        <tissue evidence="2">Larvae</tissue>
    </source>
</reference>